<evidence type="ECO:0000313" key="2">
    <source>
        <dbReference type="Proteomes" id="UP001149074"/>
    </source>
</evidence>
<reference evidence="1" key="1">
    <citation type="submission" date="2022-11" db="EMBL/GenBank/DDBJ databases">
        <authorList>
            <person name="Petersen C."/>
        </authorList>
    </citation>
    <scope>NUCLEOTIDE SEQUENCE</scope>
    <source>
        <strain evidence="1">IBT 30761</strain>
    </source>
</reference>
<dbReference type="EMBL" id="JAPQKI010000004">
    <property type="protein sequence ID" value="KAJ5103703.1"/>
    <property type="molecule type" value="Genomic_DNA"/>
</dbReference>
<sequence>MTPRALHVEPGGSMYLSVSKDVSMRTWRVRPRTACTGHSSRHSDLILGTMTQKMRLFGTLPNGERGGELGAGSCQLPEASRAHVV</sequence>
<protein>
    <submittedName>
        <fullName evidence="1">Uncharacterized protein</fullName>
    </submittedName>
</protein>
<evidence type="ECO:0000313" key="1">
    <source>
        <dbReference type="EMBL" id="KAJ5103703.1"/>
    </source>
</evidence>
<dbReference type="AlphaFoldDB" id="A0A9W9FP04"/>
<keyword evidence="2" id="KW-1185">Reference proteome</keyword>
<dbReference type="Proteomes" id="UP001149074">
    <property type="component" value="Unassembled WGS sequence"/>
</dbReference>
<gene>
    <name evidence="1" type="ORF">N7532_004232</name>
</gene>
<dbReference type="RefSeq" id="XP_056477083.1">
    <property type="nucleotide sequence ID" value="XM_056616726.1"/>
</dbReference>
<dbReference type="GeneID" id="81355705"/>
<reference evidence="1" key="2">
    <citation type="journal article" date="2023" name="IMA Fungus">
        <title>Comparative genomic study of the Penicillium genus elucidates a diverse pangenome and 15 lateral gene transfer events.</title>
        <authorList>
            <person name="Petersen C."/>
            <person name="Sorensen T."/>
            <person name="Nielsen M.R."/>
            <person name="Sondergaard T.E."/>
            <person name="Sorensen J.L."/>
            <person name="Fitzpatrick D.A."/>
            <person name="Frisvad J.C."/>
            <person name="Nielsen K.L."/>
        </authorList>
    </citation>
    <scope>NUCLEOTIDE SEQUENCE</scope>
    <source>
        <strain evidence="1">IBT 30761</strain>
    </source>
</reference>
<proteinExistence type="predicted"/>
<accession>A0A9W9FP04</accession>
<comment type="caution">
    <text evidence="1">The sequence shown here is derived from an EMBL/GenBank/DDBJ whole genome shotgun (WGS) entry which is preliminary data.</text>
</comment>
<name>A0A9W9FP04_9EURO</name>
<organism evidence="1 2">
    <name type="scientific">Penicillium argentinense</name>
    <dbReference type="NCBI Taxonomy" id="1131581"/>
    <lineage>
        <taxon>Eukaryota</taxon>
        <taxon>Fungi</taxon>
        <taxon>Dikarya</taxon>
        <taxon>Ascomycota</taxon>
        <taxon>Pezizomycotina</taxon>
        <taxon>Eurotiomycetes</taxon>
        <taxon>Eurotiomycetidae</taxon>
        <taxon>Eurotiales</taxon>
        <taxon>Aspergillaceae</taxon>
        <taxon>Penicillium</taxon>
    </lineage>
</organism>